<sequence>MSFARFEVDKFNGEIYFGLWRIKMKALLVHQGISEALNADDLNNINDEKTKKDTESKAHSAIILSLGDEVLREVLHEETGAALWDKLASIYLKKSLANKLYLKKKLYTLRMEETNELRKHLDEFNRIILEMSNIGVKIDEKDHGIILLSSLPKSYEYFVDTILYGKDTLTMVEFKAALNCKEIQKKLEEKGETSGERLLS</sequence>
<dbReference type="EnsemblPlants" id="evm.model.08.1109">
    <property type="protein sequence ID" value="cds.evm.model.08.1109"/>
    <property type="gene ID" value="evm.TU.08.1109"/>
</dbReference>
<evidence type="ECO:0000313" key="2">
    <source>
        <dbReference type="Proteomes" id="UP000596661"/>
    </source>
</evidence>
<dbReference type="Gramene" id="evm.model.08.1109">
    <property type="protein sequence ID" value="cds.evm.model.08.1109"/>
    <property type="gene ID" value="evm.TU.08.1109"/>
</dbReference>
<dbReference type="OMA" id="ERNKHIG"/>
<evidence type="ECO:0008006" key="3">
    <source>
        <dbReference type="Google" id="ProtNLM"/>
    </source>
</evidence>
<proteinExistence type="predicted"/>
<dbReference type="EMBL" id="UZAU01000700">
    <property type="status" value="NOT_ANNOTATED_CDS"/>
    <property type="molecule type" value="Genomic_DNA"/>
</dbReference>
<evidence type="ECO:0000313" key="1">
    <source>
        <dbReference type="EnsemblPlants" id="cds.evm.model.08.1109"/>
    </source>
</evidence>
<dbReference type="PANTHER" id="PTHR35317:SF40">
    <property type="entry name" value="CCHC-TYPE DOMAIN-CONTAINING PROTEIN"/>
    <property type="match status" value="1"/>
</dbReference>
<reference evidence="1" key="1">
    <citation type="submission" date="2018-11" db="EMBL/GenBank/DDBJ databases">
        <authorList>
            <person name="Grassa J C."/>
        </authorList>
    </citation>
    <scope>NUCLEOTIDE SEQUENCE [LARGE SCALE GENOMIC DNA]</scope>
</reference>
<accession>A0A803Q7M7</accession>
<name>A0A803Q7M7_CANSA</name>
<dbReference type="PANTHER" id="PTHR35317">
    <property type="entry name" value="OS04G0629600 PROTEIN"/>
    <property type="match status" value="1"/>
</dbReference>
<dbReference type="Proteomes" id="UP000596661">
    <property type="component" value="Chromosome 8"/>
</dbReference>
<dbReference type="Pfam" id="PF14223">
    <property type="entry name" value="Retrotran_gag_2"/>
    <property type="match status" value="1"/>
</dbReference>
<keyword evidence="2" id="KW-1185">Reference proteome</keyword>
<reference evidence="1" key="2">
    <citation type="submission" date="2021-03" db="UniProtKB">
        <authorList>
            <consortium name="EnsemblPlants"/>
        </authorList>
    </citation>
    <scope>IDENTIFICATION</scope>
</reference>
<dbReference type="AlphaFoldDB" id="A0A803Q7M7"/>
<protein>
    <recommendedName>
        <fullName evidence="3">Retrovirus-related Pol polyprotein from transposon TNT 1-94</fullName>
    </recommendedName>
</protein>
<organism evidence="1 2">
    <name type="scientific">Cannabis sativa</name>
    <name type="common">Hemp</name>
    <name type="synonym">Marijuana</name>
    <dbReference type="NCBI Taxonomy" id="3483"/>
    <lineage>
        <taxon>Eukaryota</taxon>
        <taxon>Viridiplantae</taxon>
        <taxon>Streptophyta</taxon>
        <taxon>Embryophyta</taxon>
        <taxon>Tracheophyta</taxon>
        <taxon>Spermatophyta</taxon>
        <taxon>Magnoliopsida</taxon>
        <taxon>eudicotyledons</taxon>
        <taxon>Gunneridae</taxon>
        <taxon>Pentapetalae</taxon>
        <taxon>rosids</taxon>
        <taxon>fabids</taxon>
        <taxon>Rosales</taxon>
        <taxon>Cannabaceae</taxon>
        <taxon>Cannabis</taxon>
    </lineage>
</organism>